<evidence type="ECO:0000256" key="1">
    <source>
        <dbReference type="ARBA" id="ARBA00000971"/>
    </source>
</evidence>
<dbReference type="PROSITE" id="PS00170">
    <property type="entry name" value="CSA_PPIASE_1"/>
    <property type="match status" value="1"/>
</dbReference>
<dbReference type="GO" id="GO:0003755">
    <property type="term" value="F:peptidyl-prolyl cis-trans isomerase activity"/>
    <property type="evidence" value="ECO:0007669"/>
    <property type="project" value="UniProtKB-UniRule"/>
</dbReference>
<dbReference type="EC" id="5.2.1.8" evidence="5"/>
<protein>
    <recommendedName>
        <fullName evidence="5">Peptidyl-prolyl cis-trans isomerase</fullName>
        <shortName evidence="5">PPIase</shortName>
        <ecNumber evidence="5">5.2.1.8</ecNumber>
    </recommendedName>
</protein>
<organism evidence="7">
    <name type="scientific">Brassica napus</name>
    <name type="common">Rape</name>
    <dbReference type="NCBI Taxonomy" id="3708"/>
    <lineage>
        <taxon>Eukaryota</taxon>
        <taxon>Viridiplantae</taxon>
        <taxon>Streptophyta</taxon>
        <taxon>Embryophyta</taxon>
        <taxon>Tracheophyta</taxon>
        <taxon>Spermatophyta</taxon>
        <taxon>Magnoliopsida</taxon>
        <taxon>eudicotyledons</taxon>
        <taxon>Gunneridae</taxon>
        <taxon>Pentapetalae</taxon>
        <taxon>rosids</taxon>
        <taxon>malvids</taxon>
        <taxon>Brassicales</taxon>
        <taxon>Brassicaceae</taxon>
        <taxon>Brassiceae</taxon>
        <taxon>Brassica</taxon>
    </lineage>
</organism>
<dbReference type="InterPro" id="IPR024936">
    <property type="entry name" value="Cyclophilin-type_PPIase"/>
</dbReference>
<dbReference type="Gene3D" id="2.40.100.10">
    <property type="entry name" value="Cyclophilin-like"/>
    <property type="match status" value="1"/>
</dbReference>
<dbReference type="Proteomes" id="UP001295469">
    <property type="component" value="Chromosome C09"/>
</dbReference>
<dbReference type="PIRSF" id="PIRSF001467">
    <property type="entry name" value="Peptidylpro_ismrse"/>
    <property type="match status" value="1"/>
</dbReference>
<feature type="chain" id="PRO_5033107205" description="Peptidyl-prolyl cis-trans isomerase" evidence="5">
    <location>
        <begin position="25"/>
        <end position="208"/>
    </location>
</feature>
<dbReference type="InterPro" id="IPR029000">
    <property type="entry name" value="Cyclophilin-like_dom_sf"/>
</dbReference>
<sequence length="208" mass="22562">MMASSVTLLLWSLLLLGTLSAIQAKKSKENLKEITHKVYFDVEIDGKEAGRIVMGLFGKTVPKTAALHKLYFHLYTGEKGIGKKGKALHYKGSSFHRIIPSFMLQGGDFTHGNGMGGESIYGETFADENFKLKHTGPGFLSMANAGQDTNGSQFFITTVTTSWLDGRHVVFGKVVSGMDVVYKIEAEGNQSGTPKSKVVIVDSGELPL</sequence>
<feature type="signal peptide" evidence="5">
    <location>
        <begin position="1"/>
        <end position="24"/>
    </location>
</feature>
<evidence type="ECO:0000256" key="3">
    <source>
        <dbReference type="ARBA" id="ARBA00023110"/>
    </source>
</evidence>
<proteinExistence type="inferred from homology"/>
<dbReference type="SMR" id="A0A816J6P4"/>
<comment type="catalytic activity">
    <reaction evidence="1 5">
        <text>[protein]-peptidylproline (omega=180) = [protein]-peptidylproline (omega=0)</text>
        <dbReference type="Rhea" id="RHEA:16237"/>
        <dbReference type="Rhea" id="RHEA-COMP:10747"/>
        <dbReference type="Rhea" id="RHEA-COMP:10748"/>
        <dbReference type="ChEBI" id="CHEBI:83833"/>
        <dbReference type="ChEBI" id="CHEBI:83834"/>
        <dbReference type="EC" id="5.2.1.8"/>
    </reaction>
</comment>
<keyword evidence="4 5" id="KW-0413">Isomerase</keyword>
<name>A0A816J6P4_BRANA</name>
<dbReference type="EMBL" id="HG994373">
    <property type="protein sequence ID" value="CAF1768841.1"/>
    <property type="molecule type" value="Genomic_DNA"/>
</dbReference>
<keyword evidence="5" id="KW-0732">Signal</keyword>
<dbReference type="GO" id="GO:0006457">
    <property type="term" value="P:protein folding"/>
    <property type="evidence" value="ECO:0007669"/>
    <property type="project" value="InterPro"/>
</dbReference>
<evidence type="ECO:0000313" key="7">
    <source>
        <dbReference type="EMBL" id="CAF1768841.1"/>
    </source>
</evidence>
<dbReference type="InterPro" id="IPR002130">
    <property type="entry name" value="Cyclophilin-type_PPIase_dom"/>
</dbReference>
<comment type="function">
    <text evidence="5">PPIases accelerate the folding of proteins. It catalyzes the cis-trans isomerization of proline imidic peptide bonds in oligopeptides.</text>
</comment>
<evidence type="ECO:0000256" key="5">
    <source>
        <dbReference type="RuleBase" id="RU363019"/>
    </source>
</evidence>
<dbReference type="Pfam" id="PF00160">
    <property type="entry name" value="Pro_isomerase"/>
    <property type="match status" value="1"/>
</dbReference>
<dbReference type="AlphaFoldDB" id="A0A816J6P4"/>
<dbReference type="PRINTS" id="PR00153">
    <property type="entry name" value="CSAPPISMRASE"/>
</dbReference>
<feature type="domain" description="PPIase cyclophilin-type" evidence="6">
    <location>
        <begin position="39"/>
        <end position="205"/>
    </location>
</feature>
<dbReference type="PANTHER" id="PTHR11071">
    <property type="entry name" value="PEPTIDYL-PROLYL CIS-TRANS ISOMERASE"/>
    <property type="match status" value="1"/>
</dbReference>
<reference evidence="7" key="1">
    <citation type="submission" date="2021-01" db="EMBL/GenBank/DDBJ databases">
        <authorList>
            <consortium name="Genoscope - CEA"/>
            <person name="William W."/>
        </authorList>
    </citation>
    <scope>NUCLEOTIDE SEQUENCE</scope>
</reference>
<accession>A0A816J6P4</accession>
<dbReference type="FunFam" id="2.40.100.10:FF:000002">
    <property type="entry name" value="Peptidyl-prolyl cis-trans isomerase"/>
    <property type="match status" value="1"/>
</dbReference>
<evidence type="ECO:0000256" key="4">
    <source>
        <dbReference type="ARBA" id="ARBA00023235"/>
    </source>
</evidence>
<dbReference type="SUPFAM" id="SSF50891">
    <property type="entry name" value="Cyclophilin-like"/>
    <property type="match status" value="1"/>
</dbReference>
<keyword evidence="3 5" id="KW-0697">Rotamase</keyword>
<evidence type="ECO:0000256" key="2">
    <source>
        <dbReference type="ARBA" id="ARBA00007365"/>
    </source>
</evidence>
<gene>
    <name evidence="7" type="ORF">DARMORV10_C09P50800.1</name>
</gene>
<dbReference type="PROSITE" id="PS50072">
    <property type="entry name" value="CSA_PPIASE_2"/>
    <property type="match status" value="1"/>
</dbReference>
<comment type="similarity">
    <text evidence="2 5">Belongs to the cyclophilin-type PPIase family.</text>
</comment>
<evidence type="ECO:0000259" key="6">
    <source>
        <dbReference type="PROSITE" id="PS50072"/>
    </source>
</evidence>
<dbReference type="PANTHER" id="PTHR11071:SF550">
    <property type="entry name" value="PEPTIDYL-PROLYL CIS-TRANS ISOMERASE CYP20-1"/>
    <property type="match status" value="1"/>
</dbReference>
<dbReference type="InterPro" id="IPR020892">
    <property type="entry name" value="Cyclophilin-type_PPIase_CS"/>
</dbReference>